<dbReference type="AlphaFoldDB" id="A0A3N2PVM3"/>
<dbReference type="GeneID" id="39575444"/>
<sequence length="114" mass="13459">MSMSCLYSEYFRGKLYPYVIRSTEYRVELQRQPKARHLIQSLATLGVWVSCVRSSQKYLISICQTSLSPPYQFKCSHIFISASLFVFFFFCLLFLFFHLLVIRLRCLPSFEDTA</sequence>
<feature type="transmembrane region" description="Helical" evidence="1">
    <location>
        <begin position="78"/>
        <end position="101"/>
    </location>
</feature>
<organism evidence="2 3">
    <name type="scientific">Sodiomyces alkalinus (strain CBS 110278 / VKM F-3762 / F11)</name>
    <name type="common">Alkaliphilic filamentous fungus</name>
    <dbReference type="NCBI Taxonomy" id="1314773"/>
    <lineage>
        <taxon>Eukaryota</taxon>
        <taxon>Fungi</taxon>
        <taxon>Dikarya</taxon>
        <taxon>Ascomycota</taxon>
        <taxon>Pezizomycotina</taxon>
        <taxon>Sordariomycetes</taxon>
        <taxon>Hypocreomycetidae</taxon>
        <taxon>Glomerellales</taxon>
        <taxon>Plectosphaerellaceae</taxon>
        <taxon>Sodiomyces</taxon>
    </lineage>
</organism>
<gene>
    <name evidence="2" type="ORF">SODALDRAFT_164783</name>
</gene>
<evidence type="ECO:0000313" key="2">
    <source>
        <dbReference type="EMBL" id="ROT38547.1"/>
    </source>
</evidence>
<evidence type="ECO:0000313" key="3">
    <source>
        <dbReference type="Proteomes" id="UP000272025"/>
    </source>
</evidence>
<name>A0A3N2PVM3_SODAK</name>
<proteinExistence type="predicted"/>
<dbReference type="RefSeq" id="XP_028466353.1">
    <property type="nucleotide sequence ID" value="XM_028606966.1"/>
</dbReference>
<keyword evidence="3" id="KW-1185">Reference proteome</keyword>
<evidence type="ECO:0000256" key="1">
    <source>
        <dbReference type="SAM" id="Phobius"/>
    </source>
</evidence>
<dbReference type="Proteomes" id="UP000272025">
    <property type="component" value="Unassembled WGS sequence"/>
</dbReference>
<reference evidence="2 3" key="1">
    <citation type="journal article" date="2018" name="Mol. Ecol.">
        <title>The obligate alkalophilic soda-lake fungus Sodiomyces alkalinus has shifted to a protein diet.</title>
        <authorList>
            <person name="Grum-Grzhimaylo A.A."/>
            <person name="Falkoski D.L."/>
            <person name="van den Heuvel J."/>
            <person name="Valero-Jimenez C.A."/>
            <person name="Min B."/>
            <person name="Choi I.G."/>
            <person name="Lipzen A."/>
            <person name="Daum C.G."/>
            <person name="Aanen D.K."/>
            <person name="Tsang A."/>
            <person name="Henrissat B."/>
            <person name="Bilanenko E.N."/>
            <person name="de Vries R.P."/>
            <person name="van Kan J.A.L."/>
            <person name="Grigoriev I.V."/>
            <person name="Debets A.J.M."/>
        </authorList>
    </citation>
    <scope>NUCLEOTIDE SEQUENCE [LARGE SCALE GENOMIC DNA]</scope>
    <source>
        <strain evidence="2 3">F11</strain>
    </source>
</reference>
<keyword evidence="1" id="KW-0812">Transmembrane</keyword>
<dbReference type="EMBL" id="ML119055">
    <property type="protein sequence ID" value="ROT38547.1"/>
    <property type="molecule type" value="Genomic_DNA"/>
</dbReference>
<protein>
    <submittedName>
        <fullName evidence="2">Uncharacterized protein</fullName>
    </submittedName>
</protein>
<keyword evidence="1" id="KW-0472">Membrane</keyword>
<accession>A0A3N2PVM3</accession>
<keyword evidence="1" id="KW-1133">Transmembrane helix</keyword>